<comment type="caution">
    <text evidence="5">The sequence shown here is derived from an EMBL/GenBank/DDBJ whole genome shotgun (WGS) entry which is preliminary data.</text>
</comment>
<dbReference type="Gene3D" id="3.90.870.20">
    <property type="entry name" value="Carbamoyltransferase, C-terminal domain"/>
    <property type="match status" value="1"/>
</dbReference>
<feature type="domain" description="Carbamoyltransferase" evidence="3">
    <location>
        <begin position="9"/>
        <end position="340"/>
    </location>
</feature>
<dbReference type="InterPro" id="IPR051338">
    <property type="entry name" value="NodU/CmcH_Carbamoyltrnsfr"/>
</dbReference>
<protein>
    <submittedName>
        <fullName evidence="5">Carbamoyltransferase N-terminal domain-containing protein</fullName>
    </submittedName>
</protein>
<comment type="similarity">
    <text evidence="1">Belongs to the NodU/CmcH family.</text>
</comment>
<dbReference type="Pfam" id="PF16861">
    <property type="entry name" value="Carbam_trans_C"/>
    <property type="match status" value="1"/>
</dbReference>
<dbReference type="PANTHER" id="PTHR34847:SF1">
    <property type="entry name" value="NODULATION PROTEIN U"/>
    <property type="match status" value="1"/>
</dbReference>
<keyword evidence="6" id="KW-1185">Reference proteome</keyword>
<dbReference type="InterPro" id="IPR003696">
    <property type="entry name" value="Carbtransf_dom"/>
</dbReference>
<sequence length="581" mass="64730">MRTQKTISVGIKLSHDGGFALFEDNRLVCCHEMEKIDNSPRYSEFRLTKAELSDRLHAAGYDWGEVDGLVVDGWHTTPFAVTLGGDPVPFEVAEYGHLYGTRATPLANTVAFSSYFGREYTSHHHIAGHIFSSYCSSPMARRGEPSYVLSWDGMSFPQLFHYDRGGALEVLGYLFPMSGFIYTYFAVNFEPYRSYRPNDLSLAGKYMAYIAKGRKQQVLLDGFHALFEKQVAKTGRVTTHEQMLEFERALLLKLVFRAKASGFGDEDILTTFHCFLEETLVRTLSARLDQLDRGPRNLCYAGGCALNIKWNSAIRRSCGLAELWIPPFPNDAGSAVGAVCSELVAKHGYESIDWDVYSGPSIRGAAWDASGWSRRDCPLPDLARLLHESQQPVVVLNGKAELGPRALGNRSIMAAPTSREMKTLLNRIKRRESYRPVAPICTEEDAPRFFDPGSPDPYMLYDHRVRPDAVGRIPAVCHLDGTARLQTVSARENAQIHALLRHYEQLSGLPILCNTSANDLGSGFFPDVRSVAEWGQVRHIWSDGTLHTRTTGIGRSVILGGEEEADGNQRERGTRVPGRAS</sequence>
<dbReference type="Gene3D" id="3.30.420.40">
    <property type="match status" value="1"/>
</dbReference>
<gene>
    <name evidence="5" type="ORF">ACFSVL_09985</name>
</gene>
<evidence type="ECO:0000259" key="4">
    <source>
        <dbReference type="Pfam" id="PF16861"/>
    </source>
</evidence>
<reference evidence="6" key="1">
    <citation type="journal article" date="2019" name="Int. J. Syst. Evol. Microbiol.">
        <title>The Global Catalogue of Microorganisms (GCM) 10K type strain sequencing project: providing services to taxonomists for standard genome sequencing and annotation.</title>
        <authorList>
            <consortium name="The Broad Institute Genomics Platform"/>
            <consortium name="The Broad Institute Genome Sequencing Center for Infectious Disease"/>
            <person name="Wu L."/>
            <person name="Ma J."/>
        </authorList>
    </citation>
    <scope>NUCLEOTIDE SEQUENCE [LARGE SCALE GENOMIC DNA]</scope>
    <source>
        <strain evidence="6">CGMCC 4.7641</strain>
    </source>
</reference>
<organism evidence="5 6">
    <name type="scientific">Amycolatopsis silviterrae</name>
    <dbReference type="NCBI Taxonomy" id="1656914"/>
    <lineage>
        <taxon>Bacteria</taxon>
        <taxon>Bacillati</taxon>
        <taxon>Actinomycetota</taxon>
        <taxon>Actinomycetes</taxon>
        <taxon>Pseudonocardiales</taxon>
        <taxon>Pseudonocardiaceae</taxon>
        <taxon>Amycolatopsis</taxon>
    </lineage>
</organism>
<evidence type="ECO:0000313" key="5">
    <source>
        <dbReference type="EMBL" id="MFD2467723.1"/>
    </source>
</evidence>
<dbReference type="EMBL" id="JBHUKS010000006">
    <property type="protein sequence ID" value="MFD2467723.1"/>
    <property type="molecule type" value="Genomic_DNA"/>
</dbReference>
<dbReference type="PANTHER" id="PTHR34847">
    <property type="entry name" value="NODULATION PROTEIN U"/>
    <property type="match status" value="1"/>
</dbReference>
<dbReference type="RefSeq" id="WP_378302703.1">
    <property type="nucleotide sequence ID" value="NZ_JBHUKS010000006.1"/>
</dbReference>
<evidence type="ECO:0000256" key="1">
    <source>
        <dbReference type="ARBA" id="ARBA00006129"/>
    </source>
</evidence>
<evidence type="ECO:0000313" key="6">
    <source>
        <dbReference type="Proteomes" id="UP001597483"/>
    </source>
</evidence>
<proteinExistence type="inferred from homology"/>
<feature type="domain" description="Carbamoyltransferase C-terminal" evidence="4">
    <location>
        <begin position="389"/>
        <end position="524"/>
    </location>
</feature>
<dbReference type="Proteomes" id="UP001597483">
    <property type="component" value="Unassembled WGS sequence"/>
</dbReference>
<dbReference type="InterPro" id="IPR038152">
    <property type="entry name" value="Carbam_trans_C_sf"/>
</dbReference>
<feature type="region of interest" description="Disordered" evidence="2">
    <location>
        <begin position="560"/>
        <end position="581"/>
    </location>
</feature>
<accession>A0ABW5H3K8</accession>
<dbReference type="InterPro" id="IPR031730">
    <property type="entry name" value="Carbam_trans_C"/>
</dbReference>
<evidence type="ECO:0000256" key="2">
    <source>
        <dbReference type="SAM" id="MobiDB-lite"/>
    </source>
</evidence>
<name>A0ABW5H3K8_9PSEU</name>
<dbReference type="Pfam" id="PF02543">
    <property type="entry name" value="Carbam_trans_N"/>
    <property type="match status" value="1"/>
</dbReference>
<evidence type="ECO:0000259" key="3">
    <source>
        <dbReference type="Pfam" id="PF02543"/>
    </source>
</evidence>